<evidence type="ECO:0000313" key="3">
    <source>
        <dbReference type="EMBL" id="KNC23874.1"/>
    </source>
</evidence>
<keyword evidence="2" id="KW-0472">Membrane</keyword>
<protein>
    <submittedName>
        <fullName evidence="3">Uncharacterized protein</fullName>
    </submittedName>
</protein>
<sequence>MQQEQQQQQQLQKNSSAAVVVVVVDDDIPDVDTDDGGEDDDDDDGGGDDGGLANDLHMTNAGWLTWYVVESKRLRFDRITAIVRLIIEGALVDLHVCLLSSVLLFLAISLDMSHLLRVISLLKKESENIALDNGVAAETELEMLRVDPVLASSICLSNKRNVRQTTQL</sequence>
<accession>A0A0L0BXC8</accession>
<dbReference type="AlphaFoldDB" id="A0A0L0BXC8"/>
<keyword evidence="4" id="KW-1185">Reference proteome</keyword>
<feature type="transmembrane region" description="Helical" evidence="2">
    <location>
        <begin position="81"/>
        <end position="108"/>
    </location>
</feature>
<evidence type="ECO:0000256" key="1">
    <source>
        <dbReference type="SAM" id="MobiDB-lite"/>
    </source>
</evidence>
<keyword evidence="2" id="KW-0812">Transmembrane</keyword>
<feature type="compositionally biased region" description="Acidic residues" evidence="1">
    <location>
        <begin position="28"/>
        <end position="47"/>
    </location>
</feature>
<feature type="region of interest" description="Disordered" evidence="1">
    <location>
        <begin position="28"/>
        <end position="52"/>
    </location>
</feature>
<proteinExistence type="predicted"/>
<gene>
    <name evidence="3" type="ORF">FF38_05594</name>
</gene>
<dbReference type="EMBL" id="JRES01001294">
    <property type="protein sequence ID" value="KNC23874.1"/>
    <property type="molecule type" value="Genomic_DNA"/>
</dbReference>
<name>A0A0L0BXC8_LUCCU</name>
<reference evidence="3 4" key="1">
    <citation type="journal article" date="2015" name="Nat. Commun.">
        <title>Lucilia cuprina genome unlocks parasitic fly biology to underpin future interventions.</title>
        <authorList>
            <person name="Anstead C.A."/>
            <person name="Korhonen P.K."/>
            <person name="Young N.D."/>
            <person name="Hall R.S."/>
            <person name="Jex A.R."/>
            <person name="Murali S.C."/>
            <person name="Hughes D.S."/>
            <person name="Lee S.F."/>
            <person name="Perry T."/>
            <person name="Stroehlein A.J."/>
            <person name="Ansell B.R."/>
            <person name="Breugelmans B."/>
            <person name="Hofmann A."/>
            <person name="Qu J."/>
            <person name="Dugan S."/>
            <person name="Lee S.L."/>
            <person name="Chao H."/>
            <person name="Dinh H."/>
            <person name="Han Y."/>
            <person name="Doddapaneni H.V."/>
            <person name="Worley K.C."/>
            <person name="Muzny D.M."/>
            <person name="Ioannidis P."/>
            <person name="Waterhouse R.M."/>
            <person name="Zdobnov E.M."/>
            <person name="James P.J."/>
            <person name="Bagnall N.H."/>
            <person name="Kotze A.C."/>
            <person name="Gibbs R.A."/>
            <person name="Richards S."/>
            <person name="Batterham P."/>
            <person name="Gasser R.B."/>
        </authorList>
    </citation>
    <scope>NUCLEOTIDE SEQUENCE [LARGE SCALE GENOMIC DNA]</scope>
    <source>
        <strain evidence="3 4">LS</strain>
        <tissue evidence="3">Full body</tissue>
    </source>
</reference>
<evidence type="ECO:0000313" key="4">
    <source>
        <dbReference type="Proteomes" id="UP000037069"/>
    </source>
</evidence>
<organism evidence="3 4">
    <name type="scientific">Lucilia cuprina</name>
    <name type="common">Green bottle fly</name>
    <name type="synonym">Australian sheep blowfly</name>
    <dbReference type="NCBI Taxonomy" id="7375"/>
    <lineage>
        <taxon>Eukaryota</taxon>
        <taxon>Metazoa</taxon>
        <taxon>Ecdysozoa</taxon>
        <taxon>Arthropoda</taxon>
        <taxon>Hexapoda</taxon>
        <taxon>Insecta</taxon>
        <taxon>Pterygota</taxon>
        <taxon>Neoptera</taxon>
        <taxon>Endopterygota</taxon>
        <taxon>Diptera</taxon>
        <taxon>Brachycera</taxon>
        <taxon>Muscomorpha</taxon>
        <taxon>Oestroidea</taxon>
        <taxon>Calliphoridae</taxon>
        <taxon>Luciliinae</taxon>
        <taxon>Lucilia</taxon>
    </lineage>
</organism>
<evidence type="ECO:0000256" key="2">
    <source>
        <dbReference type="SAM" id="Phobius"/>
    </source>
</evidence>
<comment type="caution">
    <text evidence="3">The sequence shown here is derived from an EMBL/GenBank/DDBJ whole genome shotgun (WGS) entry which is preliminary data.</text>
</comment>
<dbReference type="Proteomes" id="UP000037069">
    <property type="component" value="Unassembled WGS sequence"/>
</dbReference>
<keyword evidence="2" id="KW-1133">Transmembrane helix</keyword>